<dbReference type="EMBL" id="BART01012549">
    <property type="protein sequence ID" value="GAG82370.1"/>
    <property type="molecule type" value="Genomic_DNA"/>
</dbReference>
<reference evidence="1" key="1">
    <citation type="journal article" date="2014" name="Front. Microbiol.">
        <title>High frequency of phylogenetically diverse reductive dehalogenase-homologous genes in deep subseafloor sedimentary metagenomes.</title>
        <authorList>
            <person name="Kawai M."/>
            <person name="Futagami T."/>
            <person name="Toyoda A."/>
            <person name="Takaki Y."/>
            <person name="Nishi S."/>
            <person name="Hori S."/>
            <person name="Arai W."/>
            <person name="Tsubouchi T."/>
            <person name="Morono Y."/>
            <person name="Uchiyama I."/>
            <person name="Ito T."/>
            <person name="Fujiyama A."/>
            <person name="Inagaki F."/>
            <person name="Takami H."/>
        </authorList>
    </citation>
    <scope>NUCLEOTIDE SEQUENCE</scope>
    <source>
        <strain evidence="1">Expedition CK06-06</strain>
    </source>
</reference>
<evidence type="ECO:0000313" key="1">
    <source>
        <dbReference type="EMBL" id="GAG82370.1"/>
    </source>
</evidence>
<accession>X1AIA6</accession>
<feature type="non-terminal residue" evidence="1">
    <location>
        <position position="1"/>
    </location>
</feature>
<sequence length="40" mass="4306">KKVATEPATTNLKSTHQTAKKELSINTDLFTLGKNNGFGT</sequence>
<comment type="caution">
    <text evidence="1">The sequence shown here is derived from an EMBL/GenBank/DDBJ whole genome shotgun (WGS) entry which is preliminary data.</text>
</comment>
<organism evidence="1">
    <name type="scientific">marine sediment metagenome</name>
    <dbReference type="NCBI Taxonomy" id="412755"/>
    <lineage>
        <taxon>unclassified sequences</taxon>
        <taxon>metagenomes</taxon>
        <taxon>ecological metagenomes</taxon>
    </lineage>
</organism>
<name>X1AIA6_9ZZZZ</name>
<gene>
    <name evidence="1" type="ORF">S01H4_26133</name>
</gene>
<dbReference type="AlphaFoldDB" id="X1AIA6"/>
<proteinExistence type="predicted"/>
<protein>
    <submittedName>
        <fullName evidence="1">Uncharacterized protein</fullName>
    </submittedName>
</protein>